<evidence type="ECO:0000259" key="7">
    <source>
        <dbReference type="Pfam" id="PF24961"/>
    </source>
</evidence>
<dbReference type="GO" id="GO:0016787">
    <property type="term" value="F:hydrolase activity"/>
    <property type="evidence" value="ECO:0007669"/>
    <property type="project" value="UniProtKB-KW"/>
</dbReference>
<keyword evidence="3 5" id="KW-1133">Transmembrane helix</keyword>
<protein>
    <submittedName>
        <fullName evidence="8">Putative membrane bound hydrolase</fullName>
    </submittedName>
</protein>
<keyword evidence="2 5" id="KW-0812">Transmembrane</keyword>
<dbReference type="PATRIC" id="fig|1117379.3.peg.4788"/>
<dbReference type="RefSeq" id="WP_007087605.1">
    <property type="nucleotide sequence ID" value="NZ_AJLS01000142.1"/>
</dbReference>
<dbReference type="EMBL" id="AJLS01000142">
    <property type="protein sequence ID" value="EKN64679.1"/>
    <property type="molecule type" value="Genomic_DNA"/>
</dbReference>
<feature type="transmembrane region" description="Helical" evidence="5">
    <location>
        <begin position="79"/>
        <end position="97"/>
    </location>
</feature>
<reference evidence="8 9" key="1">
    <citation type="journal article" date="2012" name="Front. Microbiol.">
        <title>Redundancy and modularity in membrane-associated dissimilatory nitrate reduction in Bacillus.</title>
        <authorList>
            <person name="Heylen K."/>
            <person name="Keltjens J."/>
        </authorList>
    </citation>
    <scope>NUCLEOTIDE SEQUENCE [LARGE SCALE GENOMIC DNA]</scope>
    <source>
        <strain evidence="9">LMG 21833T</strain>
    </source>
</reference>
<dbReference type="Pfam" id="PF01957">
    <property type="entry name" value="NfeD"/>
    <property type="match status" value="1"/>
</dbReference>
<evidence type="ECO:0000256" key="4">
    <source>
        <dbReference type="ARBA" id="ARBA00023136"/>
    </source>
</evidence>
<accession>K6D8P4</accession>
<dbReference type="InterPro" id="IPR002810">
    <property type="entry name" value="NfeD-like_C"/>
</dbReference>
<dbReference type="SUPFAM" id="SSF141322">
    <property type="entry name" value="NfeD domain-like"/>
    <property type="match status" value="1"/>
</dbReference>
<evidence type="ECO:0000259" key="6">
    <source>
        <dbReference type="Pfam" id="PF01957"/>
    </source>
</evidence>
<dbReference type="OrthoDB" id="9806253at2"/>
<evidence type="ECO:0000256" key="3">
    <source>
        <dbReference type="ARBA" id="ARBA00022989"/>
    </source>
</evidence>
<name>K6D8P4_9BACI</name>
<dbReference type="InterPro" id="IPR012340">
    <property type="entry name" value="NA-bd_OB-fold"/>
</dbReference>
<dbReference type="STRING" id="1117379.BABA_23068"/>
<feature type="domain" description="NfeD-like C-terminal" evidence="6">
    <location>
        <begin position="155"/>
        <end position="208"/>
    </location>
</feature>
<feature type="domain" description="NfeD integral membrane" evidence="7">
    <location>
        <begin position="10"/>
        <end position="123"/>
    </location>
</feature>
<dbReference type="Gene3D" id="2.40.50.140">
    <property type="entry name" value="Nucleic acid-binding proteins"/>
    <property type="match status" value="1"/>
</dbReference>
<evidence type="ECO:0000313" key="9">
    <source>
        <dbReference type="Proteomes" id="UP000006316"/>
    </source>
</evidence>
<sequence length="211" mass="22696">MVEFLTDPIVVTVLLTIAGVGIVMELFSSKIGIAGFIGVFALILFFYGHFQAGLAGFGTLTLFVLGILLIFLEFFLPGAVAGTLGVAALILSLFLAGENAMQIGVSIFIAIMISIIVFFLMIKTFGKKLVLFNKMVLSETARKEDGYVSNINRTDLLGKVGTALTILRPAGTIIIHNERVDVVSEGGFIEQNAKVKVIKVEGARIVVREVK</sequence>
<evidence type="ECO:0000256" key="5">
    <source>
        <dbReference type="SAM" id="Phobius"/>
    </source>
</evidence>
<dbReference type="InterPro" id="IPR056739">
    <property type="entry name" value="NfeD_membrane"/>
</dbReference>
<evidence type="ECO:0000256" key="1">
    <source>
        <dbReference type="ARBA" id="ARBA00004141"/>
    </source>
</evidence>
<evidence type="ECO:0000256" key="2">
    <source>
        <dbReference type="ARBA" id="ARBA00022692"/>
    </source>
</evidence>
<dbReference type="eggNOG" id="COG1030">
    <property type="taxonomic scope" value="Bacteria"/>
</dbReference>
<dbReference type="PANTHER" id="PTHR33507">
    <property type="entry name" value="INNER MEMBRANE PROTEIN YBBJ"/>
    <property type="match status" value="1"/>
</dbReference>
<keyword evidence="4 5" id="KW-0472">Membrane</keyword>
<dbReference type="Proteomes" id="UP000006316">
    <property type="component" value="Unassembled WGS sequence"/>
</dbReference>
<proteinExistence type="predicted"/>
<organism evidence="8 9">
    <name type="scientific">Neobacillus bataviensis LMG 21833</name>
    <dbReference type="NCBI Taxonomy" id="1117379"/>
    <lineage>
        <taxon>Bacteria</taxon>
        <taxon>Bacillati</taxon>
        <taxon>Bacillota</taxon>
        <taxon>Bacilli</taxon>
        <taxon>Bacillales</taxon>
        <taxon>Bacillaceae</taxon>
        <taxon>Neobacillus</taxon>
    </lineage>
</organism>
<keyword evidence="9" id="KW-1185">Reference proteome</keyword>
<dbReference type="AlphaFoldDB" id="K6D8P4"/>
<gene>
    <name evidence="8" type="ORF">BABA_23068</name>
</gene>
<feature type="transmembrane region" description="Helical" evidence="5">
    <location>
        <begin position="6"/>
        <end position="24"/>
    </location>
</feature>
<feature type="transmembrane region" description="Helical" evidence="5">
    <location>
        <begin position="103"/>
        <end position="122"/>
    </location>
</feature>
<dbReference type="Pfam" id="PF24961">
    <property type="entry name" value="NfeD_membrane"/>
    <property type="match status" value="1"/>
</dbReference>
<dbReference type="InterPro" id="IPR052165">
    <property type="entry name" value="Membrane_assoc_protease"/>
</dbReference>
<comment type="caution">
    <text evidence="8">The sequence shown here is derived from an EMBL/GenBank/DDBJ whole genome shotgun (WGS) entry which is preliminary data.</text>
</comment>
<feature type="transmembrane region" description="Helical" evidence="5">
    <location>
        <begin position="31"/>
        <end position="48"/>
    </location>
</feature>
<dbReference type="GO" id="GO:0005886">
    <property type="term" value="C:plasma membrane"/>
    <property type="evidence" value="ECO:0007669"/>
    <property type="project" value="TreeGrafter"/>
</dbReference>
<dbReference type="PANTHER" id="PTHR33507:SF3">
    <property type="entry name" value="INNER MEMBRANE PROTEIN YBBJ"/>
    <property type="match status" value="1"/>
</dbReference>
<keyword evidence="8" id="KW-0378">Hydrolase</keyword>
<comment type="subcellular location">
    <subcellularLocation>
        <location evidence="1">Membrane</location>
        <topology evidence="1">Multi-pass membrane protein</topology>
    </subcellularLocation>
</comment>
<feature type="transmembrane region" description="Helical" evidence="5">
    <location>
        <begin position="54"/>
        <end position="72"/>
    </location>
</feature>
<evidence type="ECO:0000313" key="8">
    <source>
        <dbReference type="EMBL" id="EKN64679.1"/>
    </source>
</evidence>